<dbReference type="InterPro" id="IPR023213">
    <property type="entry name" value="CAT-like_dom_sf"/>
</dbReference>
<evidence type="ECO:0000259" key="1">
    <source>
        <dbReference type="Pfam" id="PF00198"/>
    </source>
</evidence>
<protein>
    <submittedName>
        <fullName evidence="2">2-oxoacid dehydrogenase/acyltransferase catalytic subunit</fullName>
    </submittedName>
</protein>
<proteinExistence type="predicted"/>
<keyword evidence="3" id="KW-1185">Reference proteome</keyword>
<name>A0A2P8ED28_9BACT</name>
<comment type="caution">
    <text evidence="2">The sequence shown here is derived from an EMBL/GenBank/DDBJ whole genome shotgun (WGS) entry which is preliminary data.</text>
</comment>
<dbReference type="AlphaFoldDB" id="A0A2P8ED28"/>
<keyword evidence="2" id="KW-0012">Acyltransferase</keyword>
<feature type="domain" description="2-oxoacid dehydrogenase acyltransferase catalytic" evidence="1">
    <location>
        <begin position="197"/>
        <end position="275"/>
    </location>
</feature>
<accession>A0A2P8ED28</accession>
<sequence length="281" mass="32529">MFFLIFWYFDIIKLHSTMSKYRIQQFPDSRLATMDICEIGKQKHHVTGLIELDVSESRKKIAEYNKVHQEQISFSAWLLAVIAQTLQKHDRASSYLIGKNKQIIFEDINISILVEKEINGSKVPIPLLLEKAQELSIEAISKLIQDAKLKPLTDKDIVLHRKRQKSERLYYKLPGFLRRLFWRYLLNTPKLAFQKMGNVSFTSLGMMGDVKGWFIPISIHPVCFGVSSTVKQPVVYNDQIIIREILKMSILMDHDVMDGAPMARFIAELSKNIERGLNLYG</sequence>
<evidence type="ECO:0000313" key="2">
    <source>
        <dbReference type="EMBL" id="PSL07344.1"/>
    </source>
</evidence>
<organism evidence="2 3">
    <name type="scientific">Cecembia rubra</name>
    <dbReference type="NCBI Taxonomy" id="1485585"/>
    <lineage>
        <taxon>Bacteria</taxon>
        <taxon>Pseudomonadati</taxon>
        <taxon>Bacteroidota</taxon>
        <taxon>Cytophagia</taxon>
        <taxon>Cytophagales</taxon>
        <taxon>Cyclobacteriaceae</taxon>
        <taxon>Cecembia</taxon>
    </lineage>
</organism>
<dbReference type="GO" id="GO:0016746">
    <property type="term" value="F:acyltransferase activity"/>
    <property type="evidence" value="ECO:0007669"/>
    <property type="project" value="UniProtKB-KW"/>
</dbReference>
<dbReference type="InterPro" id="IPR001078">
    <property type="entry name" value="2-oxoacid_DH_actylTfrase"/>
</dbReference>
<feature type="domain" description="2-oxoacid dehydrogenase acyltransferase catalytic" evidence="1">
    <location>
        <begin position="45"/>
        <end position="147"/>
    </location>
</feature>
<gene>
    <name evidence="2" type="ORF">CLV48_101274</name>
</gene>
<keyword evidence="2" id="KW-0808">Transferase</keyword>
<dbReference type="SUPFAM" id="SSF52777">
    <property type="entry name" value="CoA-dependent acyltransferases"/>
    <property type="match status" value="1"/>
</dbReference>
<dbReference type="EMBL" id="PYGF01000001">
    <property type="protein sequence ID" value="PSL07344.1"/>
    <property type="molecule type" value="Genomic_DNA"/>
</dbReference>
<dbReference type="Gene3D" id="3.30.559.10">
    <property type="entry name" value="Chloramphenicol acetyltransferase-like domain"/>
    <property type="match status" value="1"/>
</dbReference>
<dbReference type="Proteomes" id="UP000240708">
    <property type="component" value="Unassembled WGS sequence"/>
</dbReference>
<reference evidence="2 3" key="1">
    <citation type="submission" date="2018-03" db="EMBL/GenBank/DDBJ databases">
        <title>Genomic Encyclopedia of Archaeal and Bacterial Type Strains, Phase II (KMG-II): from individual species to whole genera.</title>
        <authorList>
            <person name="Goeker M."/>
        </authorList>
    </citation>
    <scope>NUCLEOTIDE SEQUENCE [LARGE SCALE GENOMIC DNA]</scope>
    <source>
        <strain evidence="2 3">DSM 28057</strain>
    </source>
</reference>
<dbReference type="Pfam" id="PF00198">
    <property type="entry name" value="2-oxoacid_dh"/>
    <property type="match status" value="2"/>
</dbReference>
<evidence type="ECO:0000313" key="3">
    <source>
        <dbReference type="Proteomes" id="UP000240708"/>
    </source>
</evidence>